<keyword evidence="6" id="KW-0456">Lyase</keyword>
<dbReference type="PANTHER" id="PTHR43466:SF1">
    <property type="entry name" value="2-OXO-4-HYDROXY-4-CARBOXY-5-UREIDOIMIDAZOLINE DECARBOXYLASE-RELATED"/>
    <property type="match status" value="1"/>
</dbReference>
<keyword evidence="4" id="KW-0659">Purine metabolism</keyword>
<dbReference type="GO" id="GO:0005777">
    <property type="term" value="C:peroxisome"/>
    <property type="evidence" value="ECO:0007669"/>
    <property type="project" value="TreeGrafter"/>
</dbReference>
<keyword evidence="5" id="KW-0210">Decarboxylase</keyword>
<name>A0A9P0FLA3_BRAAE</name>
<evidence type="ECO:0000256" key="1">
    <source>
        <dbReference type="ARBA" id="ARBA00001163"/>
    </source>
</evidence>
<proteinExistence type="predicted"/>
<sequence length="172" mass="20097">MITKLLSIEEVNNLISEHFIKIFGNVVEHSTSAAIGILKYRPFSNSKDIQFAINEYLDSLKCSDKEKILQAHPDMVCKLTDLSRLLLEYEVNIHGYSETNRPSVEEKLKLKELNRMYIKKFGFPFITFKKLNFFEIFSELERRVANSKEKEIILSMTEVKKICNMKVLEIVL</sequence>
<dbReference type="EC" id="4.1.1.97" evidence="3"/>
<comment type="pathway">
    <text evidence="2">Purine metabolism; urate degradation; (S)-allantoin from urate: step 3/3.</text>
</comment>
<dbReference type="Pfam" id="PF09349">
    <property type="entry name" value="OHCU_decarbox"/>
    <property type="match status" value="1"/>
</dbReference>
<feature type="domain" description="Oxo-4-hydroxy-4-carboxy-5-ureidoimidazoline decarboxylase" evidence="7">
    <location>
        <begin position="12"/>
        <end position="165"/>
    </location>
</feature>
<reference evidence="8" key="1">
    <citation type="submission" date="2021-12" db="EMBL/GenBank/DDBJ databases">
        <authorList>
            <person name="King R."/>
        </authorList>
    </citation>
    <scope>NUCLEOTIDE SEQUENCE</scope>
</reference>
<protein>
    <recommendedName>
        <fullName evidence="3">2-oxo-4-hydroxy-4-carboxy-5-ureidoimidazoline decarboxylase</fullName>
        <ecNumber evidence="3">4.1.1.97</ecNumber>
    </recommendedName>
</protein>
<keyword evidence="9" id="KW-1185">Reference proteome</keyword>
<accession>A0A9P0FLA3</accession>
<evidence type="ECO:0000313" key="9">
    <source>
        <dbReference type="Proteomes" id="UP001154078"/>
    </source>
</evidence>
<organism evidence="8 9">
    <name type="scientific">Brassicogethes aeneus</name>
    <name type="common">Rape pollen beetle</name>
    <name type="synonym">Meligethes aeneus</name>
    <dbReference type="NCBI Taxonomy" id="1431903"/>
    <lineage>
        <taxon>Eukaryota</taxon>
        <taxon>Metazoa</taxon>
        <taxon>Ecdysozoa</taxon>
        <taxon>Arthropoda</taxon>
        <taxon>Hexapoda</taxon>
        <taxon>Insecta</taxon>
        <taxon>Pterygota</taxon>
        <taxon>Neoptera</taxon>
        <taxon>Endopterygota</taxon>
        <taxon>Coleoptera</taxon>
        <taxon>Polyphaga</taxon>
        <taxon>Cucujiformia</taxon>
        <taxon>Nitidulidae</taxon>
        <taxon>Meligethinae</taxon>
        <taxon>Brassicogethes</taxon>
    </lineage>
</organism>
<evidence type="ECO:0000256" key="6">
    <source>
        <dbReference type="ARBA" id="ARBA00023239"/>
    </source>
</evidence>
<evidence type="ECO:0000256" key="4">
    <source>
        <dbReference type="ARBA" id="ARBA00022631"/>
    </source>
</evidence>
<gene>
    <name evidence="8" type="ORF">MELIAE_LOCUS9845</name>
</gene>
<dbReference type="InterPro" id="IPR036778">
    <property type="entry name" value="OHCU_decarboxylase_sf"/>
</dbReference>
<dbReference type="Proteomes" id="UP001154078">
    <property type="component" value="Chromosome 7"/>
</dbReference>
<dbReference type="Gene3D" id="1.10.3330.10">
    <property type="entry name" value="Oxo-4-hydroxy-4-carboxy-5-ureidoimidazoline decarboxylase"/>
    <property type="match status" value="1"/>
</dbReference>
<evidence type="ECO:0000313" key="8">
    <source>
        <dbReference type="EMBL" id="CAH0559989.1"/>
    </source>
</evidence>
<evidence type="ECO:0000256" key="3">
    <source>
        <dbReference type="ARBA" id="ARBA00012257"/>
    </source>
</evidence>
<dbReference type="InterPro" id="IPR018020">
    <property type="entry name" value="OHCU_decarboxylase"/>
</dbReference>
<evidence type="ECO:0000259" key="7">
    <source>
        <dbReference type="Pfam" id="PF09349"/>
    </source>
</evidence>
<dbReference type="GO" id="GO:0051997">
    <property type="term" value="F:2-oxo-4-hydroxy-4-carboxy-5-ureidoimidazoline decarboxylase activity"/>
    <property type="evidence" value="ECO:0007669"/>
    <property type="project" value="UniProtKB-EC"/>
</dbReference>
<dbReference type="AlphaFoldDB" id="A0A9P0FLA3"/>
<dbReference type="PANTHER" id="PTHR43466">
    <property type="entry name" value="2-OXO-4-HYDROXY-4-CARBOXY-5-UREIDOIMIDAZOLINE DECARBOXYLASE-RELATED"/>
    <property type="match status" value="1"/>
</dbReference>
<dbReference type="GO" id="GO:0019628">
    <property type="term" value="P:urate catabolic process"/>
    <property type="evidence" value="ECO:0007669"/>
    <property type="project" value="TreeGrafter"/>
</dbReference>
<dbReference type="EMBL" id="OV121138">
    <property type="protein sequence ID" value="CAH0559989.1"/>
    <property type="molecule type" value="Genomic_DNA"/>
</dbReference>
<evidence type="ECO:0000256" key="2">
    <source>
        <dbReference type="ARBA" id="ARBA00004754"/>
    </source>
</evidence>
<dbReference type="GO" id="GO:0006144">
    <property type="term" value="P:purine nucleobase metabolic process"/>
    <property type="evidence" value="ECO:0007669"/>
    <property type="project" value="UniProtKB-KW"/>
</dbReference>
<dbReference type="SUPFAM" id="SSF158694">
    <property type="entry name" value="UraD-Like"/>
    <property type="match status" value="1"/>
</dbReference>
<dbReference type="OrthoDB" id="9970124at2759"/>
<evidence type="ECO:0000256" key="5">
    <source>
        <dbReference type="ARBA" id="ARBA00022793"/>
    </source>
</evidence>
<comment type="catalytic activity">
    <reaction evidence="1">
        <text>5-hydroxy-2-oxo-4-ureido-2,5-dihydro-1H-imidazole-5-carboxylate + H(+) = (S)-allantoin + CO2</text>
        <dbReference type="Rhea" id="RHEA:26301"/>
        <dbReference type="ChEBI" id="CHEBI:15378"/>
        <dbReference type="ChEBI" id="CHEBI:15678"/>
        <dbReference type="ChEBI" id="CHEBI:16526"/>
        <dbReference type="ChEBI" id="CHEBI:58639"/>
        <dbReference type="EC" id="4.1.1.97"/>
    </reaction>
</comment>